<evidence type="ECO:0000313" key="5">
    <source>
        <dbReference type="Proteomes" id="UP000245910"/>
    </source>
</evidence>
<reference evidence="5" key="1">
    <citation type="submission" date="2014-10" db="EMBL/GenBank/DDBJ databases">
        <authorList>
            <person name="King R."/>
        </authorList>
    </citation>
    <scope>NUCLEOTIDE SEQUENCE [LARGE SCALE GENOMIC DNA]</scope>
    <source>
        <strain evidence="5">A3/5</strain>
    </source>
</reference>
<dbReference type="EMBL" id="LN649230">
    <property type="protein sequence ID" value="CEI60165.1"/>
    <property type="molecule type" value="Genomic_DNA"/>
</dbReference>
<name>A0A2L2TLW7_9HYPO</name>
<feature type="compositionally biased region" description="Low complexity" evidence="1">
    <location>
        <begin position="178"/>
        <end position="191"/>
    </location>
</feature>
<protein>
    <recommendedName>
        <fullName evidence="6">Extracellular membrane protein CFEM domain-containing protein</fullName>
    </recommendedName>
</protein>
<feature type="chain" id="PRO_5014610617" description="Extracellular membrane protein CFEM domain-containing protein" evidence="3">
    <location>
        <begin position="19"/>
        <end position="258"/>
    </location>
</feature>
<accession>A0A2L2TLW7</accession>
<evidence type="ECO:0008006" key="6">
    <source>
        <dbReference type="Google" id="ProtNLM"/>
    </source>
</evidence>
<keyword evidence="2" id="KW-1133">Transmembrane helix</keyword>
<feature type="transmembrane region" description="Helical" evidence="2">
    <location>
        <begin position="146"/>
        <end position="169"/>
    </location>
</feature>
<feature type="compositionally biased region" description="Basic and acidic residues" evidence="1">
    <location>
        <begin position="245"/>
        <end position="258"/>
    </location>
</feature>
<organism evidence="4 5">
    <name type="scientific">Fusarium venenatum</name>
    <dbReference type="NCBI Taxonomy" id="56646"/>
    <lineage>
        <taxon>Eukaryota</taxon>
        <taxon>Fungi</taxon>
        <taxon>Dikarya</taxon>
        <taxon>Ascomycota</taxon>
        <taxon>Pezizomycotina</taxon>
        <taxon>Sordariomycetes</taxon>
        <taxon>Hypocreomycetidae</taxon>
        <taxon>Hypocreales</taxon>
        <taxon>Nectriaceae</taxon>
        <taxon>Fusarium</taxon>
    </lineage>
</organism>
<keyword evidence="5" id="KW-1185">Reference proteome</keyword>
<feature type="signal peptide" evidence="3">
    <location>
        <begin position="1"/>
        <end position="18"/>
    </location>
</feature>
<keyword evidence="2" id="KW-0812">Transmembrane</keyword>
<keyword evidence="3" id="KW-0732">Signal</keyword>
<evidence type="ECO:0000313" key="4">
    <source>
        <dbReference type="EMBL" id="CEI60165.1"/>
    </source>
</evidence>
<dbReference type="OrthoDB" id="5087000at2759"/>
<feature type="region of interest" description="Disordered" evidence="1">
    <location>
        <begin position="237"/>
        <end position="258"/>
    </location>
</feature>
<proteinExistence type="predicted"/>
<evidence type="ECO:0000256" key="2">
    <source>
        <dbReference type="SAM" id="Phobius"/>
    </source>
</evidence>
<evidence type="ECO:0000256" key="3">
    <source>
        <dbReference type="SAM" id="SignalP"/>
    </source>
</evidence>
<dbReference type="AlphaFoldDB" id="A0A2L2TLW7"/>
<sequence length="258" mass="28380">MELRWLILSFFFFTTSFANNNGTSTNNSTGETELFGENPYWDEVDRPCVEEWMPMCYEPVEGYLSVPILCICGQDSSENDFLIAFAQCLGEDGLTQGEINDAFVALTWDCSEERLSVNMTKNEFIRIAQGGEVYPTASSGLSTGSIAGIAVGAIAGGVTVAGFFVLLWFQHRKKNGSKLESNPPNSPKPENAWGPEFKPEWTANAPVELPPNNYAAAELPPEPTPIYEMDAMSSKPVEMQGSIPEHIKDGEKKVDKDD</sequence>
<feature type="region of interest" description="Disordered" evidence="1">
    <location>
        <begin position="176"/>
        <end position="205"/>
    </location>
</feature>
<dbReference type="STRING" id="56646.A0A2L2TLW7"/>
<evidence type="ECO:0000256" key="1">
    <source>
        <dbReference type="SAM" id="MobiDB-lite"/>
    </source>
</evidence>
<keyword evidence="2" id="KW-0472">Membrane</keyword>
<dbReference type="Proteomes" id="UP000245910">
    <property type="component" value="Chromosome II"/>
</dbReference>